<dbReference type="InterPro" id="IPR003615">
    <property type="entry name" value="HNH_nuc"/>
</dbReference>
<protein>
    <submittedName>
        <fullName evidence="5">Putative NHN endonuclease</fullName>
    </submittedName>
</protein>
<sequence length="178" mass="20539">MKNDIVVFDDYVEVILRDREGLETGRTIIDLEDLKKISKHTWSINIHGYARANKNNKYIGMHKLITNTDKNEIVDHKDRNRLNNRKSNLRIVSSSDNAINKNIQSNNSSGVSGVSYYKSRDRWVAEIKYEGVKKWIGSFSSKEKAIKARLTEEFNLFGDLSPQKHLFEEYGIGVDVCE</sequence>
<evidence type="ECO:0000259" key="4">
    <source>
        <dbReference type="PROSITE" id="PS51032"/>
    </source>
</evidence>
<dbReference type="GO" id="GO:0003700">
    <property type="term" value="F:DNA-binding transcription factor activity"/>
    <property type="evidence" value="ECO:0007669"/>
    <property type="project" value="InterPro"/>
</dbReference>
<evidence type="ECO:0000313" key="6">
    <source>
        <dbReference type="Proteomes" id="UP000274199"/>
    </source>
</evidence>
<evidence type="ECO:0000313" key="5">
    <source>
        <dbReference type="EMBL" id="AYP68281.1"/>
    </source>
</evidence>
<keyword evidence="2" id="KW-0238">DNA-binding</keyword>
<organism evidence="5 6">
    <name type="scientific">Bacillus phage vB_BcoS-136</name>
    <dbReference type="NCBI Taxonomy" id="2419619"/>
    <lineage>
        <taxon>Viruses</taxon>
        <taxon>Duplodnaviria</taxon>
        <taxon>Heunggongvirae</taxon>
        <taxon>Uroviricota</taxon>
        <taxon>Caudoviricetes</taxon>
        <taxon>Heleneionescovirinae</taxon>
        <taxon>Kenyattavirus</taxon>
        <taxon>Kenyattavirus kv136</taxon>
    </lineage>
</organism>
<dbReference type="Proteomes" id="UP000274199">
    <property type="component" value="Segment"/>
</dbReference>
<evidence type="ECO:0000256" key="1">
    <source>
        <dbReference type="ARBA" id="ARBA00023015"/>
    </source>
</evidence>
<dbReference type="SUPFAM" id="SSF54060">
    <property type="entry name" value="His-Me finger endonucleases"/>
    <property type="match status" value="1"/>
</dbReference>
<accession>A0A3G3BW38</accession>
<dbReference type="PROSITE" id="PS51032">
    <property type="entry name" value="AP2_ERF"/>
    <property type="match status" value="1"/>
</dbReference>
<keyword evidence="6" id="KW-1185">Reference proteome</keyword>
<dbReference type="EMBL" id="MH884508">
    <property type="protein sequence ID" value="AYP68281.1"/>
    <property type="molecule type" value="Genomic_DNA"/>
</dbReference>
<dbReference type="SUPFAM" id="SSF54171">
    <property type="entry name" value="DNA-binding domain"/>
    <property type="match status" value="1"/>
</dbReference>
<dbReference type="InterPro" id="IPR016177">
    <property type="entry name" value="DNA-bd_dom_sf"/>
</dbReference>
<keyword evidence="5" id="KW-0540">Nuclease</keyword>
<dbReference type="Gene3D" id="3.90.75.20">
    <property type="match status" value="1"/>
</dbReference>
<gene>
    <name evidence="5" type="ORF">vBBcoS136_00167</name>
</gene>
<evidence type="ECO:0000256" key="3">
    <source>
        <dbReference type="ARBA" id="ARBA00023163"/>
    </source>
</evidence>
<name>A0A3G3BW38_9CAUD</name>
<dbReference type="InterPro" id="IPR044925">
    <property type="entry name" value="His-Me_finger_sf"/>
</dbReference>
<keyword evidence="5" id="KW-0255">Endonuclease</keyword>
<keyword evidence="5" id="KW-0378">Hydrolase</keyword>
<keyword evidence="1" id="KW-0805">Transcription regulation</keyword>
<dbReference type="InterPro" id="IPR001471">
    <property type="entry name" value="AP2/ERF_dom"/>
</dbReference>
<feature type="domain" description="AP2/ERF" evidence="4">
    <location>
        <begin position="110"/>
        <end position="168"/>
    </location>
</feature>
<reference evidence="5 6" key="1">
    <citation type="submission" date="2018-09" db="EMBL/GenBank/DDBJ databases">
        <title>Comparative Genomic Analysis of Eight Novel Haloalkaliphilic Bacteriophages from Lake Elmenteita, Kenya.</title>
        <authorList>
            <person name="Akhwale J.K."/>
        </authorList>
    </citation>
    <scope>NUCLEOTIDE SEQUENCE [LARGE SCALE GENOMIC DNA]</scope>
</reference>
<proteinExistence type="predicted"/>
<evidence type="ECO:0000256" key="2">
    <source>
        <dbReference type="ARBA" id="ARBA00023125"/>
    </source>
</evidence>
<dbReference type="GO" id="GO:0004519">
    <property type="term" value="F:endonuclease activity"/>
    <property type="evidence" value="ECO:0007669"/>
    <property type="project" value="UniProtKB-KW"/>
</dbReference>
<dbReference type="GO" id="GO:0003677">
    <property type="term" value="F:DNA binding"/>
    <property type="evidence" value="ECO:0007669"/>
    <property type="project" value="UniProtKB-KW"/>
</dbReference>
<keyword evidence="3" id="KW-0804">Transcription</keyword>
<dbReference type="Pfam" id="PF13392">
    <property type="entry name" value="HNH_3"/>
    <property type="match status" value="1"/>
</dbReference>